<name>A0AA88PAH1_9TELE</name>
<reference evidence="2" key="1">
    <citation type="submission" date="2023-08" db="EMBL/GenBank/DDBJ databases">
        <title>Chromosome-level Genome Assembly of mud carp (Cirrhinus molitorella).</title>
        <authorList>
            <person name="Liu H."/>
        </authorList>
    </citation>
    <scope>NUCLEOTIDE SEQUENCE</scope>
    <source>
        <strain evidence="2">Prfri</strain>
        <tissue evidence="2">Muscle</tissue>
    </source>
</reference>
<accession>A0AA88PAH1</accession>
<gene>
    <name evidence="2" type="ORF">Q8A67_019304</name>
</gene>
<feature type="region of interest" description="Disordered" evidence="1">
    <location>
        <begin position="128"/>
        <end position="157"/>
    </location>
</feature>
<evidence type="ECO:0000313" key="3">
    <source>
        <dbReference type="Proteomes" id="UP001187343"/>
    </source>
</evidence>
<organism evidence="2 3">
    <name type="scientific">Cirrhinus molitorella</name>
    <name type="common">mud carp</name>
    <dbReference type="NCBI Taxonomy" id="172907"/>
    <lineage>
        <taxon>Eukaryota</taxon>
        <taxon>Metazoa</taxon>
        <taxon>Chordata</taxon>
        <taxon>Craniata</taxon>
        <taxon>Vertebrata</taxon>
        <taxon>Euteleostomi</taxon>
        <taxon>Actinopterygii</taxon>
        <taxon>Neopterygii</taxon>
        <taxon>Teleostei</taxon>
        <taxon>Ostariophysi</taxon>
        <taxon>Cypriniformes</taxon>
        <taxon>Cyprinidae</taxon>
        <taxon>Labeoninae</taxon>
        <taxon>Labeonini</taxon>
        <taxon>Cirrhinus</taxon>
    </lineage>
</organism>
<keyword evidence="3" id="KW-1185">Reference proteome</keyword>
<dbReference type="EMBL" id="JAUYZG010000019">
    <property type="protein sequence ID" value="KAK2878513.1"/>
    <property type="molecule type" value="Genomic_DNA"/>
</dbReference>
<protein>
    <submittedName>
        <fullName evidence="2">Uncharacterized protein</fullName>
    </submittedName>
</protein>
<evidence type="ECO:0000256" key="1">
    <source>
        <dbReference type="SAM" id="MobiDB-lite"/>
    </source>
</evidence>
<proteinExistence type="predicted"/>
<dbReference type="Proteomes" id="UP001187343">
    <property type="component" value="Unassembled WGS sequence"/>
</dbReference>
<comment type="caution">
    <text evidence="2">The sequence shown here is derived from an EMBL/GenBank/DDBJ whole genome shotgun (WGS) entry which is preliminary data.</text>
</comment>
<evidence type="ECO:0000313" key="2">
    <source>
        <dbReference type="EMBL" id="KAK2878513.1"/>
    </source>
</evidence>
<dbReference type="AlphaFoldDB" id="A0AA88PAH1"/>
<feature type="compositionally biased region" description="Polar residues" evidence="1">
    <location>
        <begin position="128"/>
        <end position="137"/>
    </location>
</feature>
<sequence>MGTTLPAKFHVRSDYELGTMRPIVGWLLHHSLIISHNPPMPLTQSISHKHSLYRYERTLINHKSRERDTLNHHICPVILLLAGSPCFLPLQTPPAHLPAPPDHAPLKQDHHCPCALPPSAQRVTIQTSPTSLNSTSRPADILPAPMRGQGTEACFGK</sequence>